<feature type="DNA-binding region" description="H-T-H motif" evidence="2">
    <location>
        <begin position="22"/>
        <end position="41"/>
    </location>
</feature>
<dbReference type="RefSeq" id="WP_077587840.1">
    <property type="nucleotide sequence ID" value="NZ_CP019640.1"/>
</dbReference>
<dbReference type="Gene3D" id="1.10.10.60">
    <property type="entry name" value="Homeodomain-like"/>
    <property type="match status" value="1"/>
</dbReference>
<dbReference type="OrthoDB" id="9814200at2"/>
<dbReference type="InterPro" id="IPR050624">
    <property type="entry name" value="HTH-type_Tx_Regulator"/>
</dbReference>
<gene>
    <name evidence="4" type="ORF">B0X71_01745</name>
</gene>
<accession>A0A1Q2KUS4</accession>
<dbReference type="Gene3D" id="1.10.357.10">
    <property type="entry name" value="Tetracycline Repressor, domain 2"/>
    <property type="match status" value="1"/>
</dbReference>
<feature type="domain" description="HTH tetR-type" evidence="3">
    <location>
        <begin position="1"/>
        <end position="59"/>
    </location>
</feature>
<evidence type="ECO:0000313" key="4">
    <source>
        <dbReference type="EMBL" id="AQQ51968.1"/>
    </source>
</evidence>
<dbReference type="AlphaFoldDB" id="A0A1Q2KUS4"/>
<dbReference type="SUPFAM" id="SSF46689">
    <property type="entry name" value="Homeodomain-like"/>
    <property type="match status" value="1"/>
</dbReference>
<evidence type="ECO:0000256" key="1">
    <source>
        <dbReference type="ARBA" id="ARBA00023125"/>
    </source>
</evidence>
<dbReference type="InterPro" id="IPR041490">
    <property type="entry name" value="KstR2_TetR_C"/>
</dbReference>
<dbReference type="PROSITE" id="PS50977">
    <property type="entry name" value="HTH_TETR_2"/>
    <property type="match status" value="1"/>
</dbReference>
<sequence>MKEKITQHSILLFEEKGFVETSVQDIVEALGVTKGTFYYYFTSKEQLLMEIHLGYIDRLLARQQVIVESGDSAREKISGMIRLLIMDIASYGPSARVFFREVRHLGQENAAEIREKRERFRLTIEQVLERGKGAGEFREDMEPGITAFAVLGITNWSYQWYNPAGEISPDHLAAIYTTLILQGIE</sequence>
<evidence type="ECO:0000259" key="3">
    <source>
        <dbReference type="PROSITE" id="PS50977"/>
    </source>
</evidence>
<dbReference type="EMBL" id="CP019640">
    <property type="protein sequence ID" value="AQQ51968.1"/>
    <property type="molecule type" value="Genomic_DNA"/>
</dbReference>
<protein>
    <submittedName>
        <fullName evidence="4">TetR family transcriptional regulator</fullName>
    </submittedName>
</protein>
<evidence type="ECO:0000313" key="5">
    <source>
        <dbReference type="Proteomes" id="UP000188184"/>
    </source>
</evidence>
<dbReference type="Proteomes" id="UP000188184">
    <property type="component" value="Chromosome"/>
</dbReference>
<dbReference type="SUPFAM" id="SSF48498">
    <property type="entry name" value="Tetracyclin repressor-like, C-terminal domain"/>
    <property type="match status" value="1"/>
</dbReference>
<name>A0A1Q2KUS4_9BACL</name>
<dbReference type="InterPro" id="IPR001647">
    <property type="entry name" value="HTH_TetR"/>
</dbReference>
<organism evidence="4 5">
    <name type="scientific">Planococcus lenghuensis</name>
    <dbReference type="NCBI Taxonomy" id="2213202"/>
    <lineage>
        <taxon>Bacteria</taxon>
        <taxon>Bacillati</taxon>
        <taxon>Bacillota</taxon>
        <taxon>Bacilli</taxon>
        <taxon>Bacillales</taxon>
        <taxon>Caryophanaceae</taxon>
        <taxon>Planococcus</taxon>
    </lineage>
</organism>
<keyword evidence="5" id="KW-1185">Reference proteome</keyword>
<dbReference type="KEGG" id="pmar:B0X71_01745"/>
<reference evidence="4 5" key="1">
    <citation type="submission" date="2017-02" db="EMBL/GenBank/DDBJ databases">
        <title>The complete genomic sequence of a novel cold adapted crude oil-degrading bacterium Planococcus qaidamina Y42.</title>
        <authorList>
            <person name="Yang R."/>
        </authorList>
    </citation>
    <scope>NUCLEOTIDE SEQUENCE [LARGE SCALE GENOMIC DNA]</scope>
    <source>
        <strain evidence="4 5">Y42</strain>
    </source>
</reference>
<dbReference type="Pfam" id="PF00440">
    <property type="entry name" value="TetR_N"/>
    <property type="match status" value="1"/>
</dbReference>
<dbReference type="InterPro" id="IPR009057">
    <property type="entry name" value="Homeodomain-like_sf"/>
</dbReference>
<evidence type="ECO:0000256" key="2">
    <source>
        <dbReference type="PROSITE-ProRule" id="PRU00335"/>
    </source>
</evidence>
<keyword evidence="1 2" id="KW-0238">DNA-binding</keyword>
<dbReference type="InterPro" id="IPR023772">
    <property type="entry name" value="DNA-bd_HTH_TetR-type_CS"/>
</dbReference>
<proteinExistence type="predicted"/>
<dbReference type="PANTHER" id="PTHR43479">
    <property type="entry name" value="ACREF/ENVCD OPERON REPRESSOR-RELATED"/>
    <property type="match status" value="1"/>
</dbReference>
<dbReference type="Pfam" id="PF17932">
    <property type="entry name" value="TetR_C_24"/>
    <property type="match status" value="1"/>
</dbReference>
<dbReference type="PRINTS" id="PR00455">
    <property type="entry name" value="HTHTETR"/>
</dbReference>
<dbReference type="PROSITE" id="PS01081">
    <property type="entry name" value="HTH_TETR_1"/>
    <property type="match status" value="1"/>
</dbReference>
<dbReference type="PANTHER" id="PTHR43479:SF11">
    <property type="entry name" value="ACREF_ENVCD OPERON REPRESSOR-RELATED"/>
    <property type="match status" value="1"/>
</dbReference>
<dbReference type="InterPro" id="IPR036271">
    <property type="entry name" value="Tet_transcr_reg_TetR-rel_C_sf"/>
</dbReference>
<dbReference type="GO" id="GO:0003677">
    <property type="term" value="F:DNA binding"/>
    <property type="evidence" value="ECO:0007669"/>
    <property type="project" value="UniProtKB-UniRule"/>
</dbReference>